<evidence type="ECO:0000313" key="2">
    <source>
        <dbReference type="Proteomes" id="UP000507954"/>
    </source>
</evidence>
<organism evidence="1 2">
    <name type="scientific">Sinorhizobium medicae</name>
    <dbReference type="NCBI Taxonomy" id="110321"/>
    <lineage>
        <taxon>Bacteria</taxon>
        <taxon>Pseudomonadati</taxon>
        <taxon>Pseudomonadota</taxon>
        <taxon>Alphaproteobacteria</taxon>
        <taxon>Hyphomicrobiales</taxon>
        <taxon>Rhizobiaceae</taxon>
        <taxon>Sinorhizobium/Ensifer group</taxon>
        <taxon>Sinorhizobium</taxon>
    </lineage>
</organism>
<name>A0A508XAD5_9HYPH</name>
<dbReference type="AlphaFoldDB" id="A0A508XAD5"/>
<reference evidence="1 2" key="1">
    <citation type="submission" date="2019-06" db="EMBL/GenBank/DDBJ databases">
        <authorList>
            <person name="Le Quere A."/>
            <person name="Colella S."/>
        </authorList>
    </citation>
    <scope>NUCLEOTIDE SEQUENCE [LARGE SCALE GENOMIC DNA]</scope>
    <source>
        <strain evidence="1">EmedicaeMD41</strain>
    </source>
</reference>
<proteinExistence type="predicted"/>
<sequence length="83" mass="8740">MLHAFQSLLWTITVPLSGRVTPTSGSGGPTAGRDHIIDIARSLARTGQATGKRLRPPKRSSLPADDPFLACLAGYANPPAPTY</sequence>
<dbReference type="EMBL" id="CABFNB010000170">
    <property type="protein sequence ID" value="VTZ66160.1"/>
    <property type="molecule type" value="Genomic_DNA"/>
</dbReference>
<accession>A0A508XAD5</accession>
<dbReference type="Proteomes" id="UP000507954">
    <property type="component" value="Unassembled WGS sequence"/>
</dbReference>
<gene>
    <name evidence="1" type="ORF">EMEDMD4_980030</name>
</gene>
<protein>
    <submittedName>
        <fullName evidence="1">Uncharacterized protein</fullName>
    </submittedName>
</protein>
<evidence type="ECO:0000313" key="1">
    <source>
        <dbReference type="EMBL" id="VTZ66160.1"/>
    </source>
</evidence>